<dbReference type="RefSeq" id="WP_207834445.1">
    <property type="nucleotide sequence ID" value="NZ_CP088282.1"/>
</dbReference>
<evidence type="ECO:0000256" key="1">
    <source>
        <dbReference type="SAM" id="MobiDB-lite"/>
    </source>
</evidence>
<dbReference type="EMBL" id="JAGEPA010000001">
    <property type="protein sequence ID" value="MBO1431839.1"/>
    <property type="molecule type" value="Genomic_DNA"/>
</dbReference>
<evidence type="ECO:0000313" key="2">
    <source>
        <dbReference type="EMBL" id="MBO1431839.1"/>
    </source>
</evidence>
<reference evidence="2" key="1">
    <citation type="journal article" date="2021" name="Int. J. Syst. Evol. Microbiol.">
        <title>Bradyrhizobium septentrionale sp. nov. (sv. septentrionale) and Bradyrhizobium quebecense sp. nov. (sv. septentrionale) associated with legumes native to Canada possess rearranged symbiosis genes and numerous insertion sequences.</title>
        <authorList>
            <person name="Bromfield E.S.P."/>
            <person name="Cloutier S."/>
        </authorList>
    </citation>
    <scope>NUCLEOTIDE SEQUENCE</scope>
    <source>
        <strain evidence="2">12S5</strain>
    </source>
</reference>
<sequence>MSVVRAFSNEAAAGSREENASNKNLAFVVSSAFSMGHRFSEGIEPLPIDLVALQLPLVDLAALRRAELLEVPAVPDQSEGPPASWIPATACHDAASAFARQSQRMKFS</sequence>
<evidence type="ECO:0000313" key="3">
    <source>
        <dbReference type="Proteomes" id="UP000692816"/>
    </source>
</evidence>
<feature type="region of interest" description="Disordered" evidence="1">
    <location>
        <begin position="1"/>
        <end position="20"/>
    </location>
</feature>
<comment type="caution">
    <text evidence="2">The sequence shown here is derived from an EMBL/GenBank/DDBJ whole genome shotgun (WGS) entry which is preliminary data.</text>
</comment>
<accession>A0ABS3MK29</accession>
<organism evidence="2 3">
    <name type="scientific">Bradyrhizobium quebecense</name>
    <dbReference type="NCBI Taxonomy" id="2748629"/>
    <lineage>
        <taxon>Bacteria</taxon>
        <taxon>Pseudomonadati</taxon>
        <taxon>Pseudomonadota</taxon>
        <taxon>Alphaproteobacteria</taxon>
        <taxon>Hyphomicrobiales</taxon>
        <taxon>Nitrobacteraceae</taxon>
        <taxon>Bradyrhizobium</taxon>
    </lineage>
</organism>
<keyword evidence="3" id="KW-1185">Reference proteome</keyword>
<protein>
    <submittedName>
        <fullName evidence="2">Uncharacterized protein</fullName>
    </submittedName>
</protein>
<gene>
    <name evidence="2" type="ORF">J4P68_20630</name>
</gene>
<proteinExistence type="predicted"/>
<name>A0ABS3MK29_9BRAD</name>
<dbReference type="Proteomes" id="UP000692816">
    <property type="component" value="Unassembled WGS sequence"/>
</dbReference>